<sequence>MDFFLFLFLANPMAINTQPHAQSWGCRSREEDMATSPPPFEPSRAAKNAVKPITNVITCLCLLSGKCFNTTVMGRTVCSLPLWTQWPLFNTRVPGTTAMNLVSLSCYFFTPKKCP</sequence>
<dbReference type="Proteomes" id="UP000736672">
    <property type="component" value="Unassembled WGS sequence"/>
</dbReference>
<gene>
    <name evidence="2" type="ORF">B0J15DRAFT_39863</name>
</gene>
<evidence type="ECO:0000313" key="2">
    <source>
        <dbReference type="EMBL" id="KAH7253424.1"/>
    </source>
</evidence>
<keyword evidence="1" id="KW-0732">Signal</keyword>
<name>A0A9P9KI57_FUSSL</name>
<feature type="signal peptide" evidence="1">
    <location>
        <begin position="1"/>
        <end position="17"/>
    </location>
</feature>
<protein>
    <recommendedName>
        <fullName evidence="4">Secreted protein</fullName>
    </recommendedName>
</protein>
<dbReference type="EMBL" id="JAGTJS010000011">
    <property type="protein sequence ID" value="KAH7253424.1"/>
    <property type="molecule type" value="Genomic_DNA"/>
</dbReference>
<keyword evidence="3" id="KW-1185">Reference proteome</keyword>
<accession>A0A9P9KI57</accession>
<feature type="chain" id="PRO_5040514670" description="Secreted protein" evidence="1">
    <location>
        <begin position="18"/>
        <end position="115"/>
    </location>
</feature>
<organism evidence="2 3">
    <name type="scientific">Fusarium solani</name>
    <name type="common">Filamentous fungus</name>
    <dbReference type="NCBI Taxonomy" id="169388"/>
    <lineage>
        <taxon>Eukaryota</taxon>
        <taxon>Fungi</taxon>
        <taxon>Dikarya</taxon>
        <taxon>Ascomycota</taxon>
        <taxon>Pezizomycotina</taxon>
        <taxon>Sordariomycetes</taxon>
        <taxon>Hypocreomycetidae</taxon>
        <taxon>Hypocreales</taxon>
        <taxon>Nectriaceae</taxon>
        <taxon>Fusarium</taxon>
        <taxon>Fusarium solani species complex</taxon>
    </lineage>
</organism>
<comment type="caution">
    <text evidence="2">The sequence shown here is derived from an EMBL/GenBank/DDBJ whole genome shotgun (WGS) entry which is preliminary data.</text>
</comment>
<evidence type="ECO:0000313" key="3">
    <source>
        <dbReference type="Proteomes" id="UP000736672"/>
    </source>
</evidence>
<reference evidence="2" key="1">
    <citation type="journal article" date="2021" name="Nat. Commun.">
        <title>Genetic determinants of endophytism in the Arabidopsis root mycobiome.</title>
        <authorList>
            <person name="Mesny F."/>
            <person name="Miyauchi S."/>
            <person name="Thiergart T."/>
            <person name="Pickel B."/>
            <person name="Atanasova L."/>
            <person name="Karlsson M."/>
            <person name="Huettel B."/>
            <person name="Barry K.W."/>
            <person name="Haridas S."/>
            <person name="Chen C."/>
            <person name="Bauer D."/>
            <person name="Andreopoulos W."/>
            <person name="Pangilinan J."/>
            <person name="LaButti K."/>
            <person name="Riley R."/>
            <person name="Lipzen A."/>
            <person name="Clum A."/>
            <person name="Drula E."/>
            <person name="Henrissat B."/>
            <person name="Kohler A."/>
            <person name="Grigoriev I.V."/>
            <person name="Martin F.M."/>
            <person name="Hacquard S."/>
        </authorList>
    </citation>
    <scope>NUCLEOTIDE SEQUENCE</scope>
    <source>
        <strain evidence="2">FSSC 5 MPI-SDFR-AT-0091</strain>
    </source>
</reference>
<proteinExistence type="predicted"/>
<evidence type="ECO:0008006" key="4">
    <source>
        <dbReference type="Google" id="ProtNLM"/>
    </source>
</evidence>
<evidence type="ECO:0000256" key="1">
    <source>
        <dbReference type="SAM" id="SignalP"/>
    </source>
</evidence>
<dbReference type="AlphaFoldDB" id="A0A9P9KI57"/>